<organism evidence="1 2">
    <name type="scientific">Canavalia gladiata</name>
    <name type="common">Sword bean</name>
    <name type="synonym">Dolichos gladiatus</name>
    <dbReference type="NCBI Taxonomy" id="3824"/>
    <lineage>
        <taxon>Eukaryota</taxon>
        <taxon>Viridiplantae</taxon>
        <taxon>Streptophyta</taxon>
        <taxon>Embryophyta</taxon>
        <taxon>Tracheophyta</taxon>
        <taxon>Spermatophyta</taxon>
        <taxon>Magnoliopsida</taxon>
        <taxon>eudicotyledons</taxon>
        <taxon>Gunneridae</taxon>
        <taxon>Pentapetalae</taxon>
        <taxon>rosids</taxon>
        <taxon>fabids</taxon>
        <taxon>Fabales</taxon>
        <taxon>Fabaceae</taxon>
        <taxon>Papilionoideae</taxon>
        <taxon>50 kb inversion clade</taxon>
        <taxon>NPAAA clade</taxon>
        <taxon>indigoferoid/millettioid clade</taxon>
        <taxon>Phaseoleae</taxon>
        <taxon>Canavalia</taxon>
    </lineage>
</organism>
<comment type="caution">
    <text evidence="1">The sequence shown here is derived from an EMBL/GenBank/DDBJ whole genome shotgun (WGS) entry which is preliminary data.</text>
</comment>
<name>A0AAN9KCJ7_CANGL</name>
<evidence type="ECO:0000313" key="1">
    <source>
        <dbReference type="EMBL" id="KAK7313672.1"/>
    </source>
</evidence>
<accession>A0AAN9KCJ7</accession>
<dbReference type="Proteomes" id="UP001367508">
    <property type="component" value="Unassembled WGS sequence"/>
</dbReference>
<sequence>MCVSDLACIQEGHGFSPTNEEVHLERKSVGFIVGSGVTPWDTKTQNGKSITDWLILWKHKPAEEVTRDEKIMIKGQNPSRLFSQVQNRKEKNSVFVTKRENVYQWEGGIMLRSGQFVFVTLALGHGNLSIAGSLGSAFHYFSLPVN</sequence>
<protein>
    <submittedName>
        <fullName evidence="1">Uncharacterized protein</fullName>
    </submittedName>
</protein>
<evidence type="ECO:0000313" key="2">
    <source>
        <dbReference type="Proteomes" id="UP001367508"/>
    </source>
</evidence>
<gene>
    <name evidence="1" type="ORF">VNO77_38862</name>
</gene>
<proteinExistence type="predicted"/>
<dbReference type="EMBL" id="JAYMYQ010000009">
    <property type="protein sequence ID" value="KAK7313672.1"/>
    <property type="molecule type" value="Genomic_DNA"/>
</dbReference>
<reference evidence="1 2" key="1">
    <citation type="submission" date="2024-01" db="EMBL/GenBank/DDBJ databases">
        <title>The genomes of 5 underutilized Papilionoideae crops provide insights into root nodulation and disease resistanc.</title>
        <authorList>
            <person name="Jiang F."/>
        </authorList>
    </citation>
    <scope>NUCLEOTIDE SEQUENCE [LARGE SCALE GENOMIC DNA]</scope>
    <source>
        <strain evidence="1">LVBAO_FW01</strain>
        <tissue evidence="1">Leaves</tissue>
    </source>
</reference>
<dbReference type="AlphaFoldDB" id="A0AAN9KCJ7"/>
<keyword evidence="2" id="KW-1185">Reference proteome</keyword>